<accession>A0A0E3PED4</accession>
<dbReference type="Proteomes" id="UP000033092">
    <property type="component" value="Chromosome"/>
</dbReference>
<protein>
    <submittedName>
        <fullName evidence="1">Transposase</fullName>
    </submittedName>
</protein>
<reference evidence="1 2" key="1">
    <citation type="submission" date="2014-07" db="EMBL/GenBank/DDBJ databases">
        <title>Methanogenic archaea and the global carbon cycle.</title>
        <authorList>
            <person name="Henriksen J.R."/>
            <person name="Luke J."/>
            <person name="Reinhart S."/>
            <person name="Benedict M.N."/>
            <person name="Youngblut N.D."/>
            <person name="Metcalf M.E."/>
            <person name="Whitaker R.J."/>
            <person name="Metcalf W.W."/>
        </authorList>
    </citation>
    <scope>NUCLEOTIDE SEQUENCE [LARGE SCALE GENOMIC DNA]</scope>
    <source>
        <strain evidence="1 2">HI350</strain>
    </source>
</reference>
<evidence type="ECO:0000313" key="1">
    <source>
        <dbReference type="EMBL" id="AKB32943.1"/>
    </source>
</evidence>
<dbReference type="HOGENOM" id="CLU_3210819_0_0_2"/>
<dbReference type="EMBL" id="CP009507">
    <property type="protein sequence ID" value="AKB32943.1"/>
    <property type="molecule type" value="Genomic_DNA"/>
</dbReference>
<sequence length="55" mass="6553">MLRRQQEKNGSMLKEFFERKKKTIGHSKAIVALTRKSVTILWHLITKDEMYGDEM</sequence>
<dbReference type="PATRIC" id="fig|1434119.4.peg.2948"/>
<dbReference type="KEGG" id="msz:MSSIH_2253"/>
<evidence type="ECO:0000313" key="2">
    <source>
        <dbReference type="Proteomes" id="UP000033092"/>
    </source>
</evidence>
<name>A0A0E3PED4_9EURY</name>
<dbReference type="AlphaFoldDB" id="A0A0E3PED4"/>
<proteinExistence type="predicted"/>
<gene>
    <name evidence="1" type="ORF">MSSIH_2253</name>
</gene>
<organism evidence="1 2">
    <name type="scientific">Methanosarcina siciliae HI350</name>
    <dbReference type="NCBI Taxonomy" id="1434119"/>
    <lineage>
        <taxon>Archaea</taxon>
        <taxon>Methanobacteriati</taxon>
        <taxon>Methanobacteriota</taxon>
        <taxon>Stenosarchaea group</taxon>
        <taxon>Methanomicrobia</taxon>
        <taxon>Methanosarcinales</taxon>
        <taxon>Methanosarcinaceae</taxon>
        <taxon>Methanosarcina</taxon>
    </lineage>
</organism>